<dbReference type="Pfam" id="PF02698">
    <property type="entry name" value="DUF218"/>
    <property type="match status" value="1"/>
</dbReference>
<dbReference type="Proteomes" id="UP000647860">
    <property type="component" value="Unassembled WGS sequence"/>
</dbReference>
<gene>
    <name evidence="4" type="ORF">Vgi01_37300</name>
</gene>
<keyword evidence="2" id="KW-0472">Membrane</keyword>
<comment type="caution">
    <text evidence="4">The sequence shown here is derived from an EMBL/GenBank/DDBJ whole genome shotgun (WGS) entry which is preliminary data.</text>
</comment>
<evidence type="ECO:0000259" key="3">
    <source>
        <dbReference type="Pfam" id="PF02698"/>
    </source>
</evidence>
<organism evidence="4 5">
    <name type="scientific">Micromonospora gifhornensis</name>
    <dbReference type="NCBI Taxonomy" id="84594"/>
    <lineage>
        <taxon>Bacteria</taxon>
        <taxon>Bacillati</taxon>
        <taxon>Actinomycetota</taxon>
        <taxon>Actinomycetes</taxon>
        <taxon>Micromonosporales</taxon>
        <taxon>Micromonosporaceae</taxon>
        <taxon>Micromonospora</taxon>
    </lineage>
</organism>
<dbReference type="PANTHER" id="PTHR30336:SF6">
    <property type="entry name" value="INTEGRAL MEMBRANE PROTEIN"/>
    <property type="match status" value="1"/>
</dbReference>
<evidence type="ECO:0000313" key="4">
    <source>
        <dbReference type="EMBL" id="GIJ17046.1"/>
    </source>
</evidence>
<keyword evidence="5" id="KW-1185">Reference proteome</keyword>
<reference evidence="4 5" key="1">
    <citation type="submission" date="2021-01" db="EMBL/GenBank/DDBJ databases">
        <title>Whole genome shotgun sequence of Verrucosispora gifhornensis NBRC 16317.</title>
        <authorList>
            <person name="Komaki H."/>
            <person name="Tamura T."/>
        </authorList>
    </citation>
    <scope>NUCLEOTIDE SEQUENCE [LARGE SCALE GENOMIC DNA]</scope>
    <source>
        <strain evidence="4 5">NBRC 16317</strain>
    </source>
</reference>
<feature type="domain" description="DUF218" evidence="3">
    <location>
        <begin position="76"/>
        <end position="208"/>
    </location>
</feature>
<feature type="region of interest" description="Disordered" evidence="1">
    <location>
        <begin position="1"/>
        <end position="27"/>
    </location>
</feature>
<accession>A0ABQ4IGU7</accession>
<feature type="transmembrane region" description="Helical" evidence="2">
    <location>
        <begin position="40"/>
        <end position="57"/>
    </location>
</feature>
<dbReference type="PANTHER" id="PTHR30336">
    <property type="entry name" value="INNER MEMBRANE PROTEIN, PROBABLE PERMEASE"/>
    <property type="match status" value="1"/>
</dbReference>
<keyword evidence="2" id="KW-1133">Transmembrane helix</keyword>
<protein>
    <recommendedName>
        <fullName evidence="3">DUF218 domain-containing protein</fullName>
    </recommendedName>
</protein>
<keyword evidence="2" id="KW-0812">Transmembrane</keyword>
<evidence type="ECO:0000256" key="1">
    <source>
        <dbReference type="SAM" id="MobiDB-lite"/>
    </source>
</evidence>
<dbReference type="EMBL" id="BOPA01000026">
    <property type="protein sequence ID" value="GIJ17046.1"/>
    <property type="molecule type" value="Genomic_DNA"/>
</dbReference>
<evidence type="ECO:0000256" key="2">
    <source>
        <dbReference type="SAM" id="Phobius"/>
    </source>
</evidence>
<sequence length="250" mass="26590">MTAPGESGQGAGDPAARVPDDPPVTVPVRRRGRWRPVRRIAVPGLLLLLLTSLPWVWTTVAAYGHVHAVDEAPVADVVIVLGTAVTEEGRQPGIRLAGRLETAAELVRQQRARVVLVSGDGHGASGDETAAMTAHLTEQLGVDPQRIVADPYGLDTYDSCRRAREVYGVERALIVTQSYHLSRAVTLCRQLGVDADGVPARCTSCGTGLLVEKAIRDYFASGKAAWDVIRNRPAAVDSPAHPGVTDALTD</sequence>
<evidence type="ECO:0000313" key="5">
    <source>
        <dbReference type="Proteomes" id="UP000647860"/>
    </source>
</evidence>
<dbReference type="InterPro" id="IPR003848">
    <property type="entry name" value="DUF218"/>
</dbReference>
<name>A0ABQ4IGU7_9ACTN</name>
<dbReference type="InterPro" id="IPR051599">
    <property type="entry name" value="Cell_Envelope_Assoc"/>
</dbReference>
<dbReference type="Gene3D" id="3.40.50.620">
    <property type="entry name" value="HUPs"/>
    <property type="match status" value="1"/>
</dbReference>
<dbReference type="CDD" id="cd06259">
    <property type="entry name" value="YdcF-like"/>
    <property type="match status" value="1"/>
</dbReference>
<dbReference type="InterPro" id="IPR014729">
    <property type="entry name" value="Rossmann-like_a/b/a_fold"/>
</dbReference>
<proteinExistence type="predicted"/>